<reference evidence="2" key="1">
    <citation type="submission" date="2016-10" db="EMBL/GenBank/DDBJ databases">
        <title>Comparative genomics uncovers the prolific and rare metabolic potential of the cyanobacterial genus Moorea.</title>
        <authorList>
            <person name="Leao T."/>
            <person name="Castelao G."/>
            <person name="Korobeynikov A."/>
            <person name="Monroe E.A."/>
            <person name="Podell S."/>
            <person name="Glukhov E."/>
            <person name="Allen E."/>
            <person name="Gerwick W.H."/>
            <person name="Gerwick L."/>
        </authorList>
    </citation>
    <scope>NUCLEOTIDE SEQUENCE [LARGE SCALE GENOMIC DNA]</scope>
    <source>
        <strain evidence="2">PAL-8-15-08-1</strain>
    </source>
</reference>
<proteinExistence type="predicted"/>
<gene>
    <name evidence="1" type="ORF">BJP34_32505</name>
</gene>
<evidence type="ECO:0000313" key="2">
    <source>
        <dbReference type="Proteomes" id="UP000177870"/>
    </source>
</evidence>
<accession>A0A1D8U106</accession>
<dbReference type="OrthoDB" id="9870925at2"/>
<organism evidence="1 2">
    <name type="scientific">Moorena producens PAL-8-15-08-1</name>
    <dbReference type="NCBI Taxonomy" id="1458985"/>
    <lineage>
        <taxon>Bacteria</taxon>
        <taxon>Bacillati</taxon>
        <taxon>Cyanobacteriota</taxon>
        <taxon>Cyanophyceae</taxon>
        <taxon>Coleofasciculales</taxon>
        <taxon>Coleofasciculaceae</taxon>
        <taxon>Moorena</taxon>
    </lineage>
</organism>
<protein>
    <submittedName>
        <fullName evidence="1">Uncharacterized protein</fullName>
    </submittedName>
</protein>
<dbReference type="AlphaFoldDB" id="A0A1D8U106"/>
<name>A0A1D8U106_9CYAN</name>
<dbReference type="KEGG" id="mpro:BJP34_32505"/>
<dbReference type="EMBL" id="CP017599">
    <property type="protein sequence ID" value="AOX03525.1"/>
    <property type="molecule type" value="Genomic_DNA"/>
</dbReference>
<sequence length="89" mass="10079">MLTTINETIKPTFAVVWQKLSSVLVGIAHNFQAIKTRVSGIFFNEVNLDLISEEDNCEPNPVIKVSILTNAGLGSVPYYCFLWEERKLY</sequence>
<dbReference type="Proteomes" id="UP000177870">
    <property type="component" value="Chromosome"/>
</dbReference>
<evidence type="ECO:0000313" key="1">
    <source>
        <dbReference type="EMBL" id="AOX03525.1"/>
    </source>
</evidence>
<dbReference type="RefSeq" id="WP_070395899.1">
    <property type="nucleotide sequence ID" value="NZ_CP017599.1"/>
</dbReference>